<accession>A0A833X9M7</accession>
<feature type="signal peptide" evidence="2">
    <location>
        <begin position="1"/>
        <end position="21"/>
    </location>
</feature>
<evidence type="ECO:0000256" key="2">
    <source>
        <dbReference type="SAM" id="SignalP"/>
    </source>
</evidence>
<dbReference type="EMBL" id="LIHL02000011">
    <property type="protein sequence ID" value="KAF5456160.1"/>
    <property type="molecule type" value="Genomic_DNA"/>
</dbReference>
<feature type="chain" id="PRO_5032978308" evidence="2">
    <location>
        <begin position="22"/>
        <end position="106"/>
    </location>
</feature>
<reference evidence="3" key="2">
    <citation type="submission" date="2020-03" db="EMBL/GenBank/DDBJ databases">
        <title>Walnut 2.0.</title>
        <authorList>
            <person name="Marrano A."/>
            <person name="Britton M."/>
            <person name="Zimin A.V."/>
            <person name="Zaini P.A."/>
            <person name="Workman R."/>
            <person name="Puiu D."/>
            <person name="Bianco L."/>
            <person name="Allen B.J."/>
            <person name="Troggio M."/>
            <person name="Leslie C.A."/>
            <person name="Timp W."/>
            <person name="Dendekar A."/>
            <person name="Salzberg S.L."/>
            <person name="Neale D.B."/>
        </authorList>
    </citation>
    <scope>NUCLEOTIDE SEQUENCE</scope>
    <source>
        <tissue evidence="3">Leaves</tissue>
    </source>
</reference>
<comment type="caution">
    <text evidence="3">The sequence shown here is derived from an EMBL/GenBank/DDBJ whole genome shotgun (WGS) entry which is preliminary data.</text>
</comment>
<organism evidence="3 4">
    <name type="scientific">Juglans regia</name>
    <name type="common">English walnut</name>
    <dbReference type="NCBI Taxonomy" id="51240"/>
    <lineage>
        <taxon>Eukaryota</taxon>
        <taxon>Viridiplantae</taxon>
        <taxon>Streptophyta</taxon>
        <taxon>Embryophyta</taxon>
        <taxon>Tracheophyta</taxon>
        <taxon>Spermatophyta</taxon>
        <taxon>Magnoliopsida</taxon>
        <taxon>eudicotyledons</taxon>
        <taxon>Gunneridae</taxon>
        <taxon>Pentapetalae</taxon>
        <taxon>rosids</taxon>
        <taxon>fabids</taxon>
        <taxon>Fagales</taxon>
        <taxon>Juglandaceae</taxon>
        <taxon>Juglans</taxon>
    </lineage>
</organism>
<evidence type="ECO:0000313" key="3">
    <source>
        <dbReference type="EMBL" id="KAF5456160.1"/>
    </source>
</evidence>
<evidence type="ECO:0000313" key="4">
    <source>
        <dbReference type="Proteomes" id="UP000619265"/>
    </source>
</evidence>
<evidence type="ECO:0000256" key="1">
    <source>
        <dbReference type="SAM" id="MobiDB-lite"/>
    </source>
</evidence>
<feature type="compositionally biased region" description="Polar residues" evidence="1">
    <location>
        <begin position="85"/>
        <end position="106"/>
    </location>
</feature>
<protein>
    <submittedName>
        <fullName evidence="3">Uncharacterized protein</fullName>
    </submittedName>
</protein>
<proteinExistence type="predicted"/>
<name>A0A833X9M7_JUGRE</name>
<gene>
    <name evidence="3" type="ORF">F2P56_025669</name>
</gene>
<reference evidence="3" key="1">
    <citation type="submission" date="2015-10" db="EMBL/GenBank/DDBJ databases">
        <authorList>
            <person name="Martinez-Garcia P.J."/>
            <person name="Crepeau M.W."/>
            <person name="Puiu D."/>
            <person name="Gonzalez-Ibeas D."/>
            <person name="Whalen J."/>
            <person name="Stevens K."/>
            <person name="Paul R."/>
            <person name="Butterfield T."/>
            <person name="Britton M."/>
            <person name="Reagan R."/>
            <person name="Chakraborty S."/>
            <person name="Walawage S.L."/>
            <person name="Vasquez-Gross H.A."/>
            <person name="Cardeno C."/>
            <person name="Famula R."/>
            <person name="Pratt K."/>
            <person name="Kuruganti S."/>
            <person name="Aradhya M.K."/>
            <person name="Leslie C.A."/>
            <person name="Dandekar A.M."/>
            <person name="Salzberg S.L."/>
            <person name="Wegrzyn J.L."/>
            <person name="Langley C.H."/>
            <person name="Neale D.B."/>
        </authorList>
    </citation>
    <scope>NUCLEOTIDE SEQUENCE</scope>
    <source>
        <tissue evidence="3">Leaves</tissue>
    </source>
</reference>
<dbReference type="AlphaFoldDB" id="A0A833X9M7"/>
<feature type="non-terminal residue" evidence="3">
    <location>
        <position position="1"/>
    </location>
</feature>
<feature type="region of interest" description="Disordered" evidence="1">
    <location>
        <begin position="81"/>
        <end position="106"/>
    </location>
</feature>
<dbReference type="Proteomes" id="UP000619265">
    <property type="component" value="Unassembled WGS sequence"/>
</dbReference>
<keyword evidence="2" id="KW-0732">Signal</keyword>
<sequence length="106" mass="11267">SFILLSSALLSIFFLISHLITELLFSTPSRIGYILSFSPFQIHHISLLDTTRKKGTKSNVPSPSQTPNDLLVSTQGISRCLGVSASPNPGTGATDPLSSNRGSDPP</sequence>
<dbReference type="Gramene" id="Jr11_23730_p2">
    <property type="protein sequence ID" value="cds.Jr11_23730_p2"/>
    <property type="gene ID" value="Jr11_23730"/>
</dbReference>